<gene>
    <name evidence="2" type="ORF">D9C73_027938</name>
</gene>
<organism evidence="2 3">
    <name type="scientific">Collichthys lucidus</name>
    <name type="common">Big head croaker</name>
    <name type="synonym">Sciaena lucida</name>
    <dbReference type="NCBI Taxonomy" id="240159"/>
    <lineage>
        <taxon>Eukaryota</taxon>
        <taxon>Metazoa</taxon>
        <taxon>Chordata</taxon>
        <taxon>Craniata</taxon>
        <taxon>Vertebrata</taxon>
        <taxon>Euteleostomi</taxon>
        <taxon>Actinopterygii</taxon>
        <taxon>Neopterygii</taxon>
        <taxon>Teleostei</taxon>
        <taxon>Neoteleostei</taxon>
        <taxon>Acanthomorphata</taxon>
        <taxon>Eupercaria</taxon>
        <taxon>Sciaenidae</taxon>
        <taxon>Collichthys</taxon>
    </lineage>
</organism>
<dbReference type="EMBL" id="ML240734">
    <property type="protein sequence ID" value="TKS65405.1"/>
    <property type="molecule type" value="Genomic_DNA"/>
</dbReference>
<reference evidence="2 3" key="1">
    <citation type="submission" date="2019-01" db="EMBL/GenBank/DDBJ databases">
        <title>Genome Assembly of Collichthys lucidus.</title>
        <authorList>
            <person name="Cai M."/>
            <person name="Xiao S."/>
        </authorList>
    </citation>
    <scope>NUCLEOTIDE SEQUENCE [LARGE SCALE GENOMIC DNA]</scope>
    <source>
        <strain evidence="2">JT15FE1705JMU</strain>
        <tissue evidence="2">Muscle</tissue>
    </source>
</reference>
<dbReference type="Proteomes" id="UP000298787">
    <property type="component" value="Unassembled WGS sequence"/>
</dbReference>
<evidence type="ECO:0000313" key="2">
    <source>
        <dbReference type="EMBL" id="TKS65405.1"/>
    </source>
</evidence>
<protein>
    <submittedName>
        <fullName evidence="2">Uncharacterized protein</fullName>
    </submittedName>
</protein>
<dbReference type="PANTHER" id="PTHR47773">
    <property type="entry name" value="SI:DKEY-9I5.2-RELATED"/>
    <property type="match status" value="1"/>
</dbReference>
<name>A0A4U5TY89_COLLU</name>
<dbReference type="STRING" id="240159.A0A4U5TY89"/>
<proteinExistence type="predicted"/>
<evidence type="ECO:0000256" key="1">
    <source>
        <dbReference type="SAM" id="MobiDB-lite"/>
    </source>
</evidence>
<feature type="compositionally biased region" description="Low complexity" evidence="1">
    <location>
        <begin position="258"/>
        <end position="278"/>
    </location>
</feature>
<feature type="compositionally biased region" description="Acidic residues" evidence="1">
    <location>
        <begin position="232"/>
        <end position="247"/>
    </location>
</feature>
<feature type="region of interest" description="Disordered" evidence="1">
    <location>
        <begin position="232"/>
        <end position="287"/>
    </location>
</feature>
<sequence length="3213" mass="359405">MVRHSNKTLHLPRLCSVEILFVTPNVVEKLLKSKVNGEAKREQLRQEGVPGITDTLVDQHITKDELALHCRRQTRGERQTVVLIEQLLNELMGAKGRDFLGVPLLDQERMQHIWQVQQRHVKCIQDEPGTSANSLNFQLYLLEGLNRWNQDREAASLAVKPAPLLSYSGDLVHCVNALSVKVFGRHIVPSFQPPAVYTGELLGIDYLYSQTGKALQDVHPDSEETEALLEDVGTEEELEDEGFEDSGLDPTVELLDLSDPAPVTTSSSTTPTPTSLQPSPGPAVSTLTAPEQQLAQLSSGQSASITTAASALPLSTAFPMTAPAAAAAATAGSGMATATPADPEKQLIEHTLSSGPTAVPPPPPPPPPPLNILPATLSTATVGPSGAPTLAAAPVQQGAVDERGIPGMDRVDSLAGYLVGLRTETGQTMTNQQASTIIALWQNLLPYDQQRVAYAARHQVRLTTGRFRCSKKRPEFTPGVESTTRCVLASSGSPAQWPDCSRLVESICVKLCNIHKSPKKQGSYSLTRWTLILTDYSKIRQLVLGNATVMQSTTLQLFEINQTTLTQWHNKRLKRQDSRILLQGVNLPDSVPVAARPLPLVQVRPPALPPRPGPQHQYHLPRSTVGQAVDKRKSAAQRQLFCQLAGKGVLFSPRFSSCKEDFFNTLKYERDVTSHKSNMGCWLNSSTGLMPDFSKSRVSTTSNAVWTVEPPQLCQTLKYERDITSYKSNMGCWLNSSTGLMPDFSKSRVSTTSNAVWTVEPPQLCQTLKYERDITSYKSNMGCWLNSSTGLMPDFSKSRVSTTSNAVWTVEPPQLCQTLKYKRDVTSHKSNMGCWLNSSTGLMPDFSKSRVSTTSNAVWTLEPPQLCQTLKYKRDITSHKSNMGCWLNSSTGLMPDFSKSRVSTTSNAVWTVEPPQLCQTLKYKRDVTSHKSNMGCWLNSSTGLMPDFSKSRVSTTSNAVWTLEPPQLCQTLKYKRDITSHKSNMGCWLNSSTGLMPDFSKSRVSTTSNAVWTVEPPQLCQTLKYKRDITSHKSNMGCWLNSSTGLMPDFSKSRVSTTSNAVWTVEPPQLCQTLKYKRDVTSHKSNMGCWLNSSTGLMPDFSKSRVSTTSNAVWTVEPPQLCQTLKYEIDITSHKSNMGCWLNSSTGLMPDFSKSRVSTTSNAVWTVEPPQLCQTLKYERDITSYKSNMRCWLNSSTGLMPDFSKSRVSTTSNAVWTVEPPQLCQTLRYERDITSHKSNMECWLNSSTGLMPDFSKSRVSTTSNAVWTVEPPQLCQTLKYEIDITSHKSNMGCWLNSSTGLMPDFSKSRVSTTSNAVWTVEPPQLCQTLKYERDITSYKSNMGCWLNSSTGLMPDFSKSRVSTTSNAVWTVEPPQLCQTLKYEIDITSHKSNMGCWLNSSTGLMPDFSKSRVSTTSNAVWTLEPPQLCQTLKYERDITSYKSNMGCWLNSSTGLMPDFSKSRVSTTSNAVWTVEPPQLCQTLKYEIDITSHKSNMGCWLNSSTGLMPDFSKFRVSTTSNAVWTLEPPQLCQTLKYERDITSYKSNMGCWLNSSTGLMPDFSKSRVSTTSNAVWTVEPPQLCQTKTLKYEIDITSHKSNMGCWLNSSTGLMPDFSKFRGFDNKQRCLDTGAATIVSDFEVRERYNQHKSNMGCWLNSSTGLMPDFSKSRVSTTSNAVWTVEPPQLCQTLKYERDITSHKSNMGCWLNSSTGLMPDFSKSRVSTTSNAVWTVEPPQLCQTLKYEIDITSHKSNMGCWLNSSTGLMPDFSKSRVSTTSNAVWTVELPPMYFEYERDITSHKSNMGCWLNSSTGLMPDFSNPGFDNKQRCLDCGAATIVSDFEVRDRYNQHKSNMGCWLNSSTGLMPDFSKSRFRQQATLSGLWSRHNCVRWLLLKDFEVRDRYNQPQEQYGMLAQLVHWVDARFSKSRVSTTSNAVWTVEPPQLCQTLKYEIDITSHKSNMGCWLNSSTGLMPDFSKSRVSTTSNAVWTVEPPQLCQTLKYDRYNQPQEQYGMLAHSSTGLMPDFSKSRVSTTSNAVWTVEPPQLCQTLKYEIDITSHKSNMGCWLNSSTGLMPDFSKSRVSTTSNAVWTVEPPQLCQTLRYEIDITSHKSNMGCWLTVHWVDARFEQIPGFDNKQRCLDCGAATIVSDLKYERDITSPKSNMGCWLNSSTGLMPDFSKSRVSTTSTLSGLWSRHNCVRSTGRKRGAVQSSYQGFLVAKKTFFNTLRYEIDITSHKSNMGCWLNSSTGLMPDFSKSRVSTTSNAVWTVEPATIVSDFEVRDRYNQPQEQYGCWLNSSTGLMQIEQIPGFDNKQRCLDCGAATIVSGQLARKGVLFILIPRFSSCKEAFFNTLKYEIDITSHKSNMGCWLNSSTGLMPDFSKSRVSTTSNAVWTVEPPQLCQTLKYEIDITSYKSNMGCWLNSSTGLMPDFSKSRVSTTSNAVWTVEPPQLCQTLKYERDITSHKSNMGCWLNSSTGLMPDFSKSRVSTTSNAVWTVEPPQLCQTLKYEIDITSHKSNMGCWLNSSTGLMPDFSKSRVSTTSNAVWTVEPPQLCQTLKYERDITSHKSNMGCWLNSSTGLMPDFSKSRVSTTSNAVWTVEPPQLCQTLKYEIDITSHKSNMGCWLNSSTGLMPDFSKSRVSTTSNAVWTVEPPQLCQTLKYERYNQPQEQMGCWLNSSTGLMPDFSKSRVSTTSNAVWTVEPPQLCQTLKYEIDITSHKSNMGCWLNSSTGLMPDFSKSRVSTTSNAVWTVEPPQLCQILANPGFRQQARCLDCGAATIVSDFEVRDRYNQLQEQYGMLAQLVHWVDARFEQIPGFDNKQRCLDCGAATIVSDFEVRDRYNQLQEQYGMLAQLVHWVDARFEQIPGFDNKQRCLDCGAATIVSAQLESVRLNEDLKVPGSIPGLATSNAVWTVEPPQLCQTLKYERDNQPQEQMGCWLNSSTGLMPDFSKSRVSTKQRCLDCGAATIVSDFEVREDITSHKSNMGCWLNSSTGLMPDFSKSRVSTTSNAVWTVEPPQLCQTLKYERDITSHKSNMGCWLNSATGLMPDFSKNKLRSLVKRPQYGILSLLVTGLHEALWKWLRFYPYSCFCLEKISGSVIQSLDSSDDFEVRDRYNQPQEQYGCWLNSSTGLMPDFSKSRVSTTSNAVWTVEPPQLCQTLKYEEINQHKSNMGCWLNSSTGLMPDFSKSRVSTTSNAVWTVEPPQLCQYCRTVMWRSL</sequence>
<keyword evidence="3" id="KW-1185">Reference proteome</keyword>
<evidence type="ECO:0000313" key="3">
    <source>
        <dbReference type="Proteomes" id="UP000298787"/>
    </source>
</evidence>
<dbReference type="PANTHER" id="PTHR47773:SF1">
    <property type="entry name" value="C2H2-TYPE DOMAIN-CONTAINING PROTEIN"/>
    <property type="match status" value="1"/>
</dbReference>
<accession>A0A4U5TY89</accession>